<keyword evidence="1" id="KW-1133">Transmembrane helix</keyword>
<organism evidence="2 3">
    <name type="scientific">Mucilaginibacter boryungensis</name>
    <dbReference type="NCBI Taxonomy" id="768480"/>
    <lineage>
        <taxon>Bacteria</taxon>
        <taxon>Pseudomonadati</taxon>
        <taxon>Bacteroidota</taxon>
        <taxon>Sphingobacteriia</taxon>
        <taxon>Sphingobacteriales</taxon>
        <taxon>Sphingobacteriaceae</taxon>
        <taxon>Mucilaginibacter</taxon>
    </lineage>
</organism>
<dbReference type="EMBL" id="JADFFM010000002">
    <property type="protein sequence ID" value="MBE9668272.1"/>
    <property type="molecule type" value="Genomic_DNA"/>
</dbReference>
<keyword evidence="1" id="KW-0812">Transmembrane</keyword>
<accession>A0ABR9XM37</accession>
<proteinExistence type="predicted"/>
<reference evidence="2 3" key="1">
    <citation type="submission" date="2020-10" db="EMBL/GenBank/DDBJ databases">
        <title>Mucilaginibacter mali sp. nov., isolated from rhizosphere soil of apple orchard.</title>
        <authorList>
            <person name="Lee J.-S."/>
            <person name="Kim H.S."/>
            <person name="Kim J.-S."/>
        </authorList>
    </citation>
    <scope>NUCLEOTIDE SEQUENCE [LARGE SCALE GENOMIC DNA]</scope>
    <source>
        <strain evidence="2 3">KCTC 23157</strain>
    </source>
</reference>
<keyword evidence="1" id="KW-0472">Membrane</keyword>
<protein>
    <recommendedName>
        <fullName evidence="4">Type II secretion system (T2SS) protein C</fullName>
    </recommendedName>
</protein>
<dbReference type="Proteomes" id="UP000632774">
    <property type="component" value="Unassembled WGS sequence"/>
</dbReference>
<evidence type="ECO:0000313" key="2">
    <source>
        <dbReference type="EMBL" id="MBE9668272.1"/>
    </source>
</evidence>
<comment type="caution">
    <text evidence="2">The sequence shown here is derived from an EMBL/GenBank/DDBJ whole genome shotgun (WGS) entry which is preliminary data.</text>
</comment>
<evidence type="ECO:0008006" key="4">
    <source>
        <dbReference type="Google" id="ProtNLM"/>
    </source>
</evidence>
<keyword evidence="3" id="KW-1185">Reference proteome</keyword>
<sequence>MKSKKMTYVLGLLVLVVWGMIIYRIFTSIADHDDSKTASTAQSTIKEPYNDYSATKDTGKLMLNYRNPFSAVAKDTVVLPKLKSLINPKNLPQTVVNWGFIKYSGFIRNPKSNKLIALMVVNGKNIMLAEGETAEDVKLLKNFKDSVKISYKNKTRFITMNNASL</sequence>
<dbReference type="RefSeq" id="WP_194107686.1">
    <property type="nucleotide sequence ID" value="NZ_JADFFM010000002.1"/>
</dbReference>
<evidence type="ECO:0000256" key="1">
    <source>
        <dbReference type="SAM" id="Phobius"/>
    </source>
</evidence>
<gene>
    <name evidence="2" type="ORF">IRJ18_18020</name>
</gene>
<feature type="transmembrane region" description="Helical" evidence="1">
    <location>
        <begin position="7"/>
        <end position="26"/>
    </location>
</feature>
<name>A0ABR9XM37_9SPHI</name>
<evidence type="ECO:0000313" key="3">
    <source>
        <dbReference type="Proteomes" id="UP000632774"/>
    </source>
</evidence>